<dbReference type="SUPFAM" id="SSF140996">
    <property type="entry name" value="Hermes dimerisation domain"/>
    <property type="match status" value="1"/>
</dbReference>
<evidence type="ECO:0000313" key="10">
    <source>
        <dbReference type="Proteomes" id="UP000694406"/>
    </source>
</evidence>
<dbReference type="Gene3D" id="1.10.4020.10">
    <property type="entry name" value="DNA breaking-rejoining enzymes"/>
    <property type="match status" value="1"/>
</dbReference>
<dbReference type="Pfam" id="PF02892">
    <property type="entry name" value="zf-BED"/>
    <property type="match status" value="1"/>
</dbReference>
<dbReference type="PANTHER" id="PTHR45935">
    <property type="entry name" value="PROTEIN ZBED8-RELATED"/>
    <property type="match status" value="1"/>
</dbReference>
<protein>
    <submittedName>
        <fullName evidence="9">Uncharacterized protein</fullName>
    </submittedName>
</protein>
<accession>A0A8C5RR32</accession>
<feature type="domain" description="SCAN box" evidence="7">
    <location>
        <begin position="151"/>
        <end position="229"/>
    </location>
</feature>
<reference evidence="9" key="1">
    <citation type="submission" date="2025-08" db="UniProtKB">
        <authorList>
            <consortium name="Ensembl"/>
        </authorList>
    </citation>
    <scope>IDENTIFICATION</scope>
</reference>
<evidence type="ECO:0000256" key="5">
    <source>
        <dbReference type="PROSITE-ProRule" id="PRU00027"/>
    </source>
</evidence>
<evidence type="ECO:0000259" key="7">
    <source>
        <dbReference type="PROSITE" id="PS50804"/>
    </source>
</evidence>
<reference evidence="9" key="2">
    <citation type="submission" date="2025-09" db="UniProtKB">
        <authorList>
            <consortium name="Ensembl"/>
        </authorList>
    </citation>
    <scope>IDENTIFICATION</scope>
</reference>
<evidence type="ECO:0000256" key="3">
    <source>
        <dbReference type="ARBA" id="ARBA00022833"/>
    </source>
</evidence>
<organism evidence="9 10">
    <name type="scientific">Laticauda laticaudata</name>
    <name type="common">Blue-ringed sea krait</name>
    <name type="synonym">Blue-lipped sea krait</name>
    <dbReference type="NCBI Taxonomy" id="8630"/>
    <lineage>
        <taxon>Eukaryota</taxon>
        <taxon>Metazoa</taxon>
        <taxon>Chordata</taxon>
        <taxon>Craniata</taxon>
        <taxon>Vertebrata</taxon>
        <taxon>Euteleostomi</taxon>
        <taxon>Lepidosauria</taxon>
        <taxon>Squamata</taxon>
        <taxon>Bifurcata</taxon>
        <taxon>Unidentata</taxon>
        <taxon>Episquamata</taxon>
        <taxon>Toxicofera</taxon>
        <taxon>Serpentes</taxon>
        <taxon>Colubroidea</taxon>
        <taxon>Elapidae</taxon>
        <taxon>Laticaudinae</taxon>
        <taxon>Laticauda</taxon>
    </lineage>
</organism>
<feature type="domain" description="BED-type" evidence="8">
    <location>
        <begin position="464"/>
        <end position="521"/>
    </location>
</feature>
<evidence type="ECO:0000256" key="2">
    <source>
        <dbReference type="ARBA" id="ARBA00022771"/>
    </source>
</evidence>
<dbReference type="SUPFAM" id="SSF47353">
    <property type="entry name" value="Retrovirus capsid dimerization domain-like"/>
    <property type="match status" value="1"/>
</dbReference>
<evidence type="ECO:0000256" key="6">
    <source>
        <dbReference type="SAM" id="MobiDB-lite"/>
    </source>
</evidence>
<feature type="region of interest" description="Disordered" evidence="6">
    <location>
        <begin position="395"/>
        <end position="414"/>
    </location>
</feature>
<feature type="compositionally biased region" description="Basic and acidic residues" evidence="6">
    <location>
        <begin position="395"/>
        <end position="405"/>
    </location>
</feature>
<keyword evidence="4" id="KW-0539">Nucleus</keyword>
<dbReference type="InterPro" id="IPR003309">
    <property type="entry name" value="SCAN_dom"/>
</dbReference>
<keyword evidence="3" id="KW-0862">Zinc</keyword>
<dbReference type="InterPro" id="IPR050916">
    <property type="entry name" value="SCAN-C2H2_zinc_finger"/>
</dbReference>
<name>A0A8C5RR32_LATLA</name>
<dbReference type="PROSITE" id="PS50808">
    <property type="entry name" value="ZF_BED"/>
    <property type="match status" value="1"/>
</dbReference>
<dbReference type="FunFam" id="1.10.4020.10:FF:000001">
    <property type="entry name" value="zinc finger protein 263 isoform X1"/>
    <property type="match status" value="1"/>
</dbReference>
<feature type="region of interest" description="Disordered" evidence="6">
    <location>
        <begin position="1"/>
        <end position="39"/>
    </location>
</feature>
<evidence type="ECO:0000256" key="1">
    <source>
        <dbReference type="ARBA" id="ARBA00022723"/>
    </source>
</evidence>
<keyword evidence="10" id="KW-1185">Reference proteome</keyword>
<proteinExistence type="predicted"/>
<dbReference type="Proteomes" id="UP000694406">
    <property type="component" value="Unplaced"/>
</dbReference>
<dbReference type="PROSITE" id="PS50804">
    <property type="entry name" value="SCAN_BOX"/>
    <property type="match status" value="1"/>
</dbReference>
<feature type="compositionally biased region" description="Basic and acidic residues" evidence="6">
    <location>
        <begin position="1"/>
        <end position="17"/>
    </location>
</feature>
<dbReference type="CDD" id="cd07936">
    <property type="entry name" value="SCAN"/>
    <property type="match status" value="1"/>
</dbReference>
<dbReference type="Ensembl" id="ENSLLTT00000007306.1">
    <property type="protein sequence ID" value="ENSLLTP00000007038.1"/>
    <property type="gene ID" value="ENSLLTG00000005370.1"/>
</dbReference>
<dbReference type="GeneTree" id="ENSGT00940000154715"/>
<evidence type="ECO:0000313" key="9">
    <source>
        <dbReference type="Ensembl" id="ENSLLTP00000007038.1"/>
    </source>
</evidence>
<keyword evidence="1" id="KW-0479">Metal-binding</keyword>
<dbReference type="GO" id="GO:0008270">
    <property type="term" value="F:zinc ion binding"/>
    <property type="evidence" value="ECO:0007669"/>
    <property type="project" value="UniProtKB-KW"/>
</dbReference>
<dbReference type="InterPro" id="IPR038269">
    <property type="entry name" value="SCAN_sf"/>
</dbReference>
<dbReference type="SMART" id="SM00614">
    <property type="entry name" value="ZnF_BED"/>
    <property type="match status" value="1"/>
</dbReference>
<feature type="region of interest" description="Disordered" evidence="6">
    <location>
        <begin position="264"/>
        <end position="320"/>
    </location>
</feature>
<sequence length="644" mass="71997">MDEPRAAGTDREPKGAEKTTSAIHRQHKKERLGWGASQHCRRETCHGMQERWEAQLQQFLKSLQPILAGRGSSGMSEASPWEDTKEFLASFEQVAKACRWPRDQWAAHLLPALSGEAEEAFRGLEAREQENYEKVKAAILRAEALRTERQRQHFRQFCCQVVEDPRRIHSQLQELCCQWLKPERHTKEQILELLILEQFLASLPPELRSWIQARRPESCSQAVALVEDFLMSQQEAKTRISQGRLKEKNVDFLPVVAEAEAPNATKGPIYSETDPDAEANLLGSGAKYPSLSPLPFPHEGEEVGQTSGKEGSKDLKEPGGSLQIVKQSGTQPGQQTMLWHVLQEDDDANTDILGDKMGDYIKVEIPQCGEAEGEDSSRLGSQISYSQVPVKYERLEGRSESRESQDGSPVGAGKRCFEMGEVPWKRYQRTPVLNSSRFPREAAHEILEAFPGHLPPAKKPRSGPEHSVVWDHFELDSEDPCYGICTHCKRRVSRGKNSKHFSTSGLLKHLQRHHGNIVLAAIATTQAMLPTSSKSNGPVLMPSALPQCWTKQKSPGKRQPGPKPSEVTHAIAQMMALDDQPFSMVEEAGFQHLLKLLAPNYKIPSCTTFSRQIVPSLHQACREEALGMLQTPGPPASMNMNSDE</sequence>
<evidence type="ECO:0000256" key="4">
    <source>
        <dbReference type="ARBA" id="ARBA00023242"/>
    </source>
</evidence>
<keyword evidence="2 5" id="KW-0863">Zinc-finger</keyword>
<dbReference type="InterPro" id="IPR036236">
    <property type="entry name" value="Znf_C2H2_sf"/>
</dbReference>
<evidence type="ECO:0000259" key="8">
    <source>
        <dbReference type="PROSITE" id="PS50808"/>
    </source>
</evidence>
<dbReference type="InterPro" id="IPR003656">
    <property type="entry name" value="Znf_BED"/>
</dbReference>
<dbReference type="AlphaFoldDB" id="A0A8C5RR32"/>
<dbReference type="SUPFAM" id="SSF57667">
    <property type="entry name" value="beta-beta-alpha zinc fingers"/>
    <property type="match status" value="1"/>
</dbReference>
<dbReference type="PANTHER" id="PTHR45935:SF15">
    <property type="entry name" value="SCAN BOX DOMAIN-CONTAINING PROTEIN"/>
    <property type="match status" value="1"/>
</dbReference>
<dbReference type="GO" id="GO:0003677">
    <property type="term" value="F:DNA binding"/>
    <property type="evidence" value="ECO:0007669"/>
    <property type="project" value="InterPro"/>
</dbReference>
<dbReference type="Pfam" id="PF02023">
    <property type="entry name" value="SCAN"/>
    <property type="match status" value="1"/>
</dbReference>
<dbReference type="SMART" id="SM00431">
    <property type="entry name" value="SCAN"/>
    <property type="match status" value="1"/>
</dbReference>